<gene>
    <name evidence="2" type="ORF">BP6252_12623</name>
</gene>
<organism evidence="2 3">
    <name type="scientific">Coleophoma cylindrospora</name>
    <dbReference type="NCBI Taxonomy" id="1849047"/>
    <lineage>
        <taxon>Eukaryota</taxon>
        <taxon>Fungi</taxon>
        <taxon>Dikarya</taxon>
        <taxon>Ascomycota</taxon>
        <taxon>Pezizomycotina</taxon>
        <taxon>Leotiomycetes</taxon>
        <taxon>Helotiales</taxon>
        <taxon>Dermateaceae</taxon>
        <taxon>Coleophoma</taxon>
    </lineage>
</organism>
<dbReference type="PANTHER" id="PTHR35394:SF5">
    <property type="entry name" value="DUF3176 DOMAIN-CONTAINING PROTEIN"/>
    <property type="match status" value="1"/>
</dbReference>
<protein>
    <submittedName>
        <fullName evidence="2">Uncharacterized protein</fullName>
    </submittedName>
</protein>
<evidence type="ECO:0000256" key="1">
    <source>
        <dbReference type="SAM" id="Phobius"/>
    </source>
</evidence>
<dbReference type="PANTHER" id="PTHR35394">
    <property type="entry name" value="DUF3176 DOMAIN-CONTAINING PROTEIN"/>
    <property type="match status" value="1"/>
</dbReference>
<dbReference type="InterPro" id="IPR021514">
    <property type="entry name" value="DUF3176"/>
</dbReference>
<accession>A0A3D8QCF5</accession>
<name>A0A3D8QCF5_9HELO</name>
<keyword evidence="1" id="KW-0812">Transmembrane</keyword>
<dbReference type="OrthoDB" id="5376804at2759"/>
<proteinExistence type="predicted"/>
<evidence type="ECO:0000313" key="2">
    <source>
        <dbReference type="EMBL" id="RDW59536.1"/>
    </source>
</evidence>
<reference evidence="2 3" key="1">
    <citation type="journal article" date="2018" name="IMA Fungus">
        <title>IMA Genome-F 9: Draft genome sequence of Annulohypoxylon stygium, Aspergillus mulundensis, Berkeleyomyces basicola (syn. Thielaviopsis basicola), Ceratocystis smalleyi, two Cercospora beticola strains, Coleophoma cylindrospora, Fusarium fracticaudum, Phialophora cf. hyalina, and Morchella septimelata.</title>
        <authorList>
            <person name="Wingfield B.D."/>
            <person name="Bills G.F."/>
            <person name="Dong Y."/>
            <person name="Huang W."/>
            <person name="Nel W.J."/>
            <person name="Swalarsk-Parry B.S."/>
            <person name="Vaghefi N."/>
            <person name="Wilken P.M."/>
            <person name="An Z."/>
            <person name="de Beer Z.W."/>
            <person name="De Vos L."/>
            <person name="Chen L."/>
            <person name="Duong T.A."/>
            <person name="Gao Y."/>
            <person name="Hammerbacher A."/>
            <person name="Kikkert J.R."/>
            <person name="Li Y."/>
            <person name="Li H."/>
            <person name="Li K."/>
            <person name="Li Q."/>
            <person name="Liu X."/>
            <person name="Ma X."/>
            <person name="Naidoo K."/>
            <person name="Pethybridge S.J."/>
            <person name="Sun J."/>
            <person name="Steenkamp E.T."/>
            <person name="van der Nest M.A."/>
            <person name="van Wyk S."/>
            <person name="Wingfield M.J."/>
            <person name="Xiong C."/>
            <person name="Yue Q."/>
            <person name="Zhang X."/>
        </authorList>
    </citation>
    <scope>NUCLEOTIDE SEQUENCE [LARGE SCALE GENOMIC DNA]</scope>
    <source>
        <strain evidence="2 3">BP6252</strain>
    </source>
</reference>
<keyword evidence="3" id="KW-1185">Reference proteome</keyword>
<dbReference type="Pfam" id="PF11374">
    <property type="entry name" value="DUF3176"/>
    <property type="match status" value="1"/>
</dbReference>
<keyword evidence="1" id="KW-1133">Transmembrane helix</keyword>
<feature type="transmembrane region" description="Helical" evidence="1">
    <location>
        <begin position="49"/>
        <end position="73"/>
    </location>
</feature>
<dbReference type="EMBL" id="PDLM01000016">
    <property type="protein sequence ID" value="RDW59536.1"/>
    <property type="molecule type" value="Genomic_DNA"/>
</dbReference>
<dbReference type="STRING" id="1849047.A0A3D8QCF5"/>
<evidence type="ECO:0000313" key="3">
    <source>
        <dbReference type="Proteomes" id="UP000256645"/>
    </source>
</evidence>
<comment type="caution">
    <text evidence="2">The sequence shown here is derived from an EMBL/GenBank/DDBJ whole genome shotgun (WGS) entry which is preliminary data.</text>
</comment>
<feature type="transmembrane region" description="Helical" evidence="1">
    <location>
        <begin position="21"/>
        <end position="43"/>
    </location>
</feature>
<dbReference type="AlphaFoldDB" id="A0A3D8QCF5"/>
<sequence>MRTSTKHPLKKAPSWIVLWKWEVAAIVSSAALLAAIVAVLVTYNGKEIFTWHGITLNAIISILSTASKASLLFTIGDSMGQWRLILFVRQSRPLKDLARVYDASRGPWVAPSCSPFSVSLRARTLVSMVESHEISDWAYGSAESSRYHQVFIT</sequence>
<dbReference type="Proteomes" id="UP000256645">
    <property type="component" value="Unassembled WGS sequence"/>
</dbReference>
<keyword evidence="1" id="KW-0472">Membrane</keyword>